<dbReference type="EMBL" id="BSYO01000022">
    <property type="protein sequence ID" value="GMH20554.1"/>
    <property type="molecule type" value="Genomic_DNA"/>
</dbReference>
<evidence type="ECO:0000313" key="2">
    <source>
        <dbReference type="Proteomes" id="UP001279734"/>
    </source>
</evidence>
<name>A0AAD3T0U1_NEPGR</name>
<dbReference type="AlphaFoldDB" id="A0AAD3T0U1"/>
<organism evidence="1 2">
    <name type="scientific">Nepenthes gracilis</name>
    <name type="common">Slender pitcher plant</name>
    <dbReference type="NCBI Taxonomy" id="150966"/>
    <lineage>
        <taxon>Eukaryota</taxon>
        <taxon>Viridiplantae</taxon>
        <taxon>Streptophyta</taxon>
        <taxon>Embryophyta</taxon>
        <taxon>Tracheophyta</taxon>
        <taxon>Spermatophyta</taxon>
        <taxon>Magnoliopsida</taxon>
        <taxon>eudicotyledons</taxon>
        <taxon>Gunneridae</taxon>
        <taxon>Pentapetalae</taxon>
        <taxon>Caryophyllales</taxon>
        <taxon>Nepenthaceae</taxon>
        <taxon>Nepenthes</taxon>
    </lineage>
</organism>
<dbReference type="Proteomes" id="UP001279734">
    <property type="component" value="Unassembled WGS sequence"/>
</dbReference>
<accession>A0AAD3T0U1</accession>
<proteinExistence type="predicted"/>
<protein>
    <submittedName>
        <fullName evidence="1">Uncharacterized protein</fullName>
    </submittedName>
</protein>
<sequence length="173" mass="18706">MRKPGFSDLQNTPLPIGNSLLPSPTLHCCDLLSSFLGPFLRLATPPLTAHPPAVISKGPTTPHVSLWWLQQRGQWRQSRCGGGGVGGEGAHLVQPTASPPGALLLVGIACTCFRLKQESSTSCSHEISLCNNTSKRVLLHILLPCWFASKTDMKNNTPQSSNSSHNYSNLERK</sequence>
<comment type="caution">
    <text evidence="1">The sequence shown here is derived from an EMBL/GenBank/DDBJ whole genome shotgun (WGS) entry which is preliminary data.</text>
</comment>
<keyword evidence="2" id="KW-1185">Reference proteome</keyword>
<reference evidence="1" key="1">
    <citation type="submission" date="2023-05" db="EMBL/GenBank/DDBJ databases">
        <title>Nepenthes gracilis genome sequencing.</title>
        <authorList>
            <person name="Fukushima K."/>
        </authorList>
    </citation>
    <scope>NUCLEOTIDE SEQUENCE</scope>
    <source>
        <strain evidence="1">SING2019-196</strain>
    </source>
</reference>
<evidence type="ECO:0000313" key="1">
    <source>
        <dbReference type="EMBL" id="GMH20554.1"/>
    </source>
</evidence>
<gene>
    <name evidence="1" type="ORF">Nepgr_022395</name>
</gene>